<accession>A0A1P8AG83</accession>
<dbReference type="CTD" id="4508"/>
<evidence type="ECO:0000256" key="6">
    <source>
        <dbReference type="ARBA" id="ARBA00022781"/>
    </source>
</evidence>
<dbReference type="GeneID" id="31079812"/>
<evidence type="ECO:0000256" key="8">
    <source>
        <dbReference type="ARBA" id="ARBA00023065"/>
    </source>
</evidence>
<keyword evidence="6" id="KW-0375">Hydrogen ion transport</keyword>
<evidence type="ECO:0000256" key="1">
    <source>
        <dbReference type="ARBA" id="ARBA00004141"/>
    </source>
</evidence>
<evidence type="ECO:0000256" key="4">
    <source>
        <dbReference type="ARBA" id="ARBA00022547"/>
    </source>
</evidence>
<evidence type="ECO:0000313" key="13">
    <source>
        <dbReference type="EMBL" id="AMX74044.1"/>
    </source>
</evidence>
<keyword evidence="10" id="KW-0066">ATP synthesis</keyword>
<evidence type="ECO:0000256" key="9">
    <source>
        <dbReference type="ARBA" id="ARBA00023136"/>
    </source>
</evidence>
<keyword evidence="3" id="KW-0813">Transport</keyword>
<dbReference type="RefSeq" id="YP_009346072.1">
    <property type="nucleotide sequence ID" value="NC_033855.1"/>
</dbReference>
<dbReference type="CDD" id="cd00310">
    <property type="entry name" value="ATP-synt_Fo_a_6"/>
    <property type="match status" value="1"/>
</dbReference>
<evidence type="ECO:0000256" key="12">
    <source>
        <dbReference type="SAM" id="Phobius"/>
    </source>
</evidence>
<evidence type="ECO:0000256" key="10">
    <source>
        <dbReference type="ARBA" id="ARBA00023310"/>
    </source>
</evidence>
<keyword evidence="9 12" id="KW-0472">Membrane</keyword>
<gene>
    <name evidence="13" type="primary">ATP6</name>
</gene>
<comment type="similarity">
    <text evidence="2">Belongs to the ATPase A chain family.</text>
</comment>
<dbReference type="NCBIfam" id="TIGR01131">
    <property type="entry name" value="ATP_synt_6_or_A"/>
    <property type="match status" value="1"/>
</dbReference>
<feature type="transmembrane region" description="Helical" evidence="12">
    <location>
        <begin position="125"/>
        <end position="147"/>
    </location>
</feature>
<comment type="subcellular location">
    <subcellularLocation>
        <location evidence="1">Membrane</location>
        <topology evidence="1">Multi-pass membrane protein</topology>
    </subcellularLocation>
    <subcellularLocation>
        <location evidence="11">Mitochondrion inner membrane</location>
        <topology evidence="11">Multi-pass membrane protein</topology>
    </subcellularLocation>
</comment>
<dbReference type="PANTHER" id="PTHR11410:SF0">
    <property type="entry name" value="ATP SYNTHASE SUBUNIT A"/>
    <property type="match status" value="1"/>
</dbReference>
<name>A0A1P8AG83_9ACAR</name>
<dbReference type="Gene3D" id="1.20.120.220">
    <property type="entry name" value="ATP synthase, F0 complex, subunit A"/>
    <property type="match status" value="1"/>
</dbReference>
<dbReference type="Pfam" id="PF00119">
    <property type="entry name" value="ATP-synt_A"/>
    <property type="match status" value="1"/>
</dbReference>
<dbReference type="PRINTS" id="PR00123">
    <property type="entry name" value="ATPASEA"/>
</dbReference>
<protein>
    <recommendedName>
        <fullName evidence="11">ATP synthase subunit a</fullName>
    </recommendedName>
</protein>
<dbReference type="PANTHER" id="PTHR11410">
    <property type="entry name" value="ATP SYNTHASE SUBUNIT A"/>
    <property type="match status" value="1"/>
</dbReference>
<reference evidence="13" key="1">
    <citation type="journal article" date="2019" name="Ticks Tick Borne Dis.">
        <title>Argasid and ixodid systematics: Implications for soft tick evolution and systematics, with a new argasid species list.</title>
        <authorList>
            <person name="Mans B.J."/>
            <person name="Featherston J."/>
            <person name="Kvas M."/>
            <person name="Pillay K.A."/>
            <person name="de Klerk D.G."/>
            <person name="Pienaar R."/>
            <person name="de Castro M.H."/>
            <person name="Schwan T.G."/>
            <person name="Lopez J.E."/>
            <person name="Teel P."/>
            <person name="Perez de Leon A.A."/>
            <person name="Sonenshine D.E."/>
            <person name="Egekwu N.I."/>
            <person name="Bakkes D.K."/>
            <person name="Heyne H."/>
            <person name="Kanduma E.G."/>
            <person name="Nyangiwe N."/>
            <person name="Bouattour A."/>
            <person name="Latif A.A."/>
        </authorList>
    </citation>
    <scope>NUCLEOTIDE SEQUENCE</scope>
    <source>
        <strain evidence="13">1</strain>
        <strain evidence="14">2</strain>
    </source>
</reference>
<feature type="transmembrane region" description="Helical" evidence="12">
    <location>
        <begin position="98"/>
        <end position="118"/>
    </location>
</feature>
<evidence type="ECO:0000256" key="5">
    <source>
        <dbReference type="ARBA" id="ARBA00022692"/>
    </source>
</evidence>
<dbReference type="PROSITE" id="PS00449">
    <property type="entry name" value="ATPASE_A"/>
    <property type="match status" value="1"/>
</dbReference>
<dbReference type="AlphaFoldDB" id="A0A1P8AG83"/>
<keyword evidence="4" id="KW-0138">CF(0)</keyword>
<keyword evidence="13" id="KW-0496">Mitochondrion</keyword>
<evidence type="ECO:0000256" key="7">
    <source>
        <dbReference type="ARBA" id="ARBA00022989"/>
    </source>
</evidence>
<dbReference type="GO" id="GO:0005743">
    <property type="term" value="C:mitochondrial inner membrane"/>
    <property type="evidence" value="ECO:0007669"/>
    <property type="project" value="UniProtKB-SubCell"/>
</dbReference>
<evidence type="ECO:0000256" key="2">
    <source>
        <dbReference type="ARBA" id="ARBA00006810"/>
    </source>
</evidence>
<dbReference type="InterPro" id="IPR023011">
    <property type="entry name" value="ATP_synth_F0_asu_AS"/>
</dbReference>
<geneLocation type="mitochondrion" evidence="13"/>
<organism evidence="13">
    <name type="scientific">Ogadenus brumpti</name>
    <dbReference type="NCBI Taxonomy" id="1827023"/>
    <lineage>
        <taxon>Eukaryota</taxon>
        <taxon>Metazoa</taxon>
        <taxon>Ecdysozoa</taxon>
        <taxon>Arthropoda</taxon>
        <taxon>Chelicerata</taxon>
        <taxon>Arachnida</taxon>
        <taxon>Acari</taxon>
        <taxon>Parasitiformes</taxon>
        <taxon>Ixodida</taxon>
        <taxon>Ixodoidea</taxon>
        <taxon>Argasidae</taxon>
        <taxon>Argasinae</taxon>
        <taxon>Ogadenus</taxon>
    </lineage>
</organism>
<dbReference type="InterPro" id="IPR035908">
    <property type="entry name" value="F0_ATP_A_sf"/>
</dbReference>
<dbReference type="EMBL" id="KR907226">
    <property type="protein sequence ID" value="AMX74044.1"/>
    <property type="molecule type" value="Genomic_DNA"/>
</dbReference>
<feature type="transmembrane region" description="Helical" evidence="12">
    <location>
        <begin position="20"/>
        <end position="38"/>
    </location>
</feature>
<evidence type="ECO:0000256" key="11">
    <source>
        <dbReference type="RuleBase" id="RU004450"/>
    </source>
</evidence>
<dbReference type="SUPFAM" id="SSF81336">
    <property type="entry name" value="F1F0 ATP synthase subunit A"/>
    <property type="match status" value="1"/>
</dbReference>
<evidence type="ECO:0000256" key="3">
    <source>
        <dbReference type="ARBA" id="ARBA00022448"/>
    </source>
</evidence>
<evidence type="ECO:0000313" key="14">
    <source>
        <dbReference type="EMBL" id="AMX74057.1"/>
    </source>
</evidence>
<feature type="transmembrane region" description="Helical" evidence="12">
    <location>
        <begin position="167"/>
        <end position="188"/>
    </location>
</feature>
<feature type="transmembrane region" description="Helical" evidence="12">
    <location>
        <begin position="195"/>
        <end position="218"/>
    </location>
</feature>
<sequence length="222" mass="25704">MMTNLFSIFDPSSNFNLSLNWLSFTMIIPLLPLLYWSTPSRLQLFWFQTSSFFLNELKNIFQKKKLIFLPFFLSLFWFILSSNFLGLFPYIFTPTSHLNLSTFMALSIWTTFMLFGWYNMPNSMFTHLVPLGTPTFLSFFMVCIETISNLIRPITLAVRLSANMISGHLLLCLLSSSLLNLNLIFPLISPLLMCLLFLEMAVAIIQSYVFVTLSSLYLNEIN</sequence>
<dbReference type="InterPro" id="IPR000568">
    <property type="entry name" value="ATP_synth_F0_asu"/>
</dbReference>
<proteinExistence type="inferred from homology"/>
<keyword evidence="8" id="KW-0406">Ion transport</keyword>
<dbReference type="InterPro" id="IPR045083">
    <property type="entry name" value="ATP_synth_F0_asu_bact/mt"/>
</dbReference>
<dbReference type="GO" id="GO:0045259">
    <property type="term" value="C:proton-transporting ATP synthase complex"/>
    <property type="evidence" value="ECO:0007669"/>
    <property type="project" value="UniProtKB-KW"/>
</dbReference>
<keyword evidence="5 12" id="KW-0812">Transmembrane</keyword>
<dbReference type="GO" id="GO:0046933">
    <property type="term" value="F:proton-transporting ATP synthase activity, rotational mechanism"/>
    <property type="evidence" value="ECO:0007669"/>
    <property type="project" value="TreeGrafter"/>
</dbReference>
<dbReference type="EMBL" id="KR907229">
    <property type="protein sequence ID" value="AMX74057.1"/>
    <property type="molecule type" value="Genomic_DNA"/>
</dbReference>
<keyword evidence="7 12" id="KW-1133">Transmembrane helix</keyword>
<feature type="transmembrane region" description="Helical" evidence="12">
    <location>
        <begin position="66"/>
        <end position="92"/>
    </location>
</feature>